<dbReference type="OrthoDB" id="9799649at2"/>
<organism evidence="8 9">
    <name type="scientific">Catenovulum agarivorans DS-2</name>
    <dbReference type="NCBI Taxonomy" id="1328313"/>
    <lineage>
        <taxon>Bacteria</taxon>
        <taxon>Pseudomonadati</taxon>
        <taxon>Pseudomonadota</taxon>
        <taxon>Gammaproteobacteria</taxon>
        <taxon>Alteromonadales</taxon>
        <taxon>Alteromonadaceae</taxon>
        <taxon>Catenovulum</taxon>
    </lineage>
</organism>
<reference evidence="8 9" key="1">
    <citation type="journal article" date="2014" name="Genome Announc.">
        <title>Draft Genome Sequence of the Agar-Degrading Bacterium Catenovulum sp. Strain DS-2, Isolated from Intestines of Haliotis diversicolor.</title>
        <authorList>
            <person name="Shan D."/>
            <person name="Li X."/>
            <person name="Gu Z."/>
            <person name="Wei G."/>
            <person name="Gao Z."/>
            <person name="Shao Z."/>
        </authorList>
    </citation>
    <scope>NUCLEOTIDE SEQUENCE [LARGE SCALE GENOMIC DNA]</scope>
    <source>
        <strain evidence="8 9">DS-2</strain>
    </source>
</reference>
<evidence type="ECO:0000256" key="3">
    <source>
        <dbReference type="ARBA" id="ARBA00022906"/>
    </source>
</evidence>
<evidence type="ECO:0000259" key="7">
    <source>
        <dbReference type="Pfam" id="PF01545"/>
    </source>
</evidence>
<dbReference type="GO" id="GO:0005385">
    <property type="term" value="F:zinc ion transmembrane transporter activity"/>
    <property type="evidence" value="ECO:0007669"/>
    <property type="project" value="TreeGrafter"/>
</dbReference>
<dbReference type="RefSeq" id="WP_035012971.1">
    <property type="nucleotide sequence ID" value="NZ_ARZY01000002.1"/>
</dbReference>
<feature type="domain" description="Cation efflux protein transmembrane" evidence="7">
    <location>
        <begin position="18"/>
        <end position="196"/>
    </location>
</feature>
<keyword evidence="4 6" id="KW-1133">Transmembrane helix</keyword>
<dbReference type="PANTHER" id="PTHR11562">
    <property type="entry name" value="CATION EFFLUX PROTEIN/ ZINC TRANSPORTER"/>
    <property type="match status" value="1"/>
</dbReference>
<evidence type="ECO:0000313" key="9">
    <source>
        <dbReference type="Proteomes" id="UP000019276"/>
    </source>
</evidence>
<feature type="transmembrane region" description="Helical" evidence="6">
    <location>
        <begin position="148"/>
        <end position="165"/>
    </location>
</feature>
<name>W7QW26_9ALTE</name>
<dbReference type="Gene3D" id="1.20.1510.10">
    <property type="entry name" value="Cation efflux protein transmembrane domain"/>
    <property type="match status" value="1"/>
</dbReference>
<feature type="transmembrane region" description="Helical" evidence="6">
    <location>
        <begin position="17"/>
        <end position="38"/>
    </location>
</feature>
<gene>
    <name evidence="8" type="ORF">DS2_02153</name>
</gene>
<dbReference type="PATRIC" id="fig|1328313.3.peg.448"/>
<protein>
    <submittedName>
        <fullName evidence="8">RND efflux system protein</fullName>
    </submittedName>
</protein>
<keyword evidence="3" id="KW-0406">Ion transport</keyword>
<comment type="subcellular location">
    <subcellularLocation>
        <location evidence="1">Membrane</location>
        <topology evidence="1">Multi-pass membrane protein</topology>
    </subcellularLocation>
</comment>
<dbReference type="eggNOG" id="COG1230">
    <property type="taxonomic scope" value="Bacteria"/>
</dbReference>
<evidence type="ECO:0000256" key="1">
    <source>
        <dbReference type="ARBA" id="ARBA00004141"/>
    </source>
</evidence>
<dbReference type="Proteomes" id="UP000019276">
    <property type="component" value="Unassembled WGS sequence"/>
</dbReference>
<dbReference type="InterPro" id="IPR058533">
    <property type="entry name" value="Cation_efflux_TM"/>
</dbReference>
<comment type="caution">
    <text evidence="8">The sequence shown here is derived from an EMBL/GenBank/DDBJ whole genome shotgun (WGS) entry which is preliminary data.</text>
</comment>
<dbReference type="GO" id="GO:0005886">
    <property type="term" value="C:plasma membrane"/>
    <property type="evidence" value="ECO:0007669"/>
    <property type="project" value="TreeGrafter"/>
</dbReference>
<evidence type="ECO:0000256" key="2">
    <source>
        <dbReference type="ARBA" id="ARBA00022692"/>
    </source>
</evidence>
<evidence type="ECO:0000256" key="5">
    <source>
        <dbReference type="ARBA" id="ARBA00023136"/>
    </source>
</evidence>
<dbReference type="EMBL" id="ARZY01000002">
    <property type="protein sequence ID" value="EWH11948.1"/>
    <property type="molecule type" value="Genomic_DNA"/>
</dbReference>
<dbReference type="SUPFAM" id="SSF161111">
    <property type="entry name" value="Cation efflux protein transmembrane domain-like"/>
    <property type="match status" value="1"/>
</dbReference>
<dbReference type="AlphaFoldDB" id="W7QW26"/>
<proteinExistence type="predicted"/>
<sequence>MSGCCATEVKNKKERKLLWIVLVLNATMFFVEFIAGWIANSTSLMADSLDMLADAVVYTLSLYAVGKSMQQKARSALVNGYLQLSLGVFVLAHIVWKIYTQATPDEFIMTWIAALALAVNLTCFIILYQFRQGDVNLRASWICSRNDILANCGVIVAALLVPIVNSAWPDWFIAAVIALIVIQSAGKVIKEANAQLVGTGNKKPVCTTDNTAVGTHQHDSCCDEKH</sequence>
<dbReference type="STRING" id="1328313.DS2_02153"/>
<evidence type="ECO:0000313" key="8">
    <source>
        <dbReference type="EMBL" id="EWH11948.1"/>
    </source>
</evidence>
<dbReference type="Pfam" id="PF01545">
    <property type="entry name" value="Cation_efflux"/>
    <property type="match status" value="1"/>
</dbReference>
<evidence type="ECO:0000256" key="6">
    <source>
        <dbReference type="SAM" id="Phobius"/>
    </source>
</evidence>
<keyword evidence="2 6" id="KW-0812">Transmembrane</keyword>
<keyword evidence="3" id="KW-0864">Zinc transport</keyword>
<evidence type="ECO:0000256" key="4">
    <source>
        <dbReference type="ARBA" id="ARBA00022989"/>
    </source>
</evidence>
<keyword evidence="3" id="KW-0862">Zinc</keyword>
<keyword evidence="9" id="KW-1185">Reference proteome</keyword>
<keyword evidence="3" id="KW-0813">Transport</keyword>
<dbReference type="InterPro" id="IPR050681">
    <property type="entry name" value="CDF/SLC30A"/>
</dbReference>
<feature type="transmembrane region" description="Helical" evidence="6">
    <location>
        <begin position="77"/>
        <end position="96"/>
    </location>
</feature>
<dbReference type="PANTHER" id="PTHR11562:SF17">
    <property type="entry name" value="RE54080P-RELATED"/>
    <property type="match status" value="1"/>
</dbReference>
<keyword evidence="5 6" id="KW-0472">Membrane</keyword>
<feature type="transmembrane region" description="Helical" evidence="6">
    <location>
        <begin position="44"/>
        <end position="65"/>
    </location>
</feature>
<feature type="transmembrane region" description="Helical" evidence="6">
    <location>
        <begin position="171"/>
        <end position="189"/>
    </location>
</feature>
<dbReference type="InterPro" id="IPR027469">
    <property type="entry name" value="Cation_efflux_TMD_sf"/>
</dbReference>
<accession>W7QW26</accession>
<feature type="transmembrane region" description="Helical" evidence="6">
    <location>
        <begin position="108"/>
        <end position="128"/>
    </location>
</feature>